<dbReference type="STRING" id="109376.A0A0D2ZPZ2"/>
<feature type="binding site" evidence="19">
    <location>
        <position position="32"/>
    </location>
    <ligand>
        <name>GTP</name>
        <dbReference type="ChEBI" id="CHEBI:37565"/>
    </ligand>
</feature>
<evidence type="ECO:0000256" key="2">
    <source>
        <dbReference type="ARBA" id="ARBA00007507"/>
    </source>
</evidence>
<dbReference type="SUPFAM" id="SSF52540">
    <property type="entry name" value="P-loop containing nucleoside triphosphate hydrolases"/>
    <property type="match status" value="1"/>
</dbReference>
<keyword evidence="12 22" id="KW-0333">Golgi apparatus</keyword>
<evidence type="ECO:0000256" key="7">
    <source>
        <dbReference type="ARBA" id="ARBA00022801"/>
    </source>
</evidence>
<keyword evidence="25" id="KW-1185">Reference proteome</keyword>
<dbReference type="eggNOG" id="KOG0077">
    <property type="taxonomic scope" value="Eukaryota"/>
</dbReference>
<dbReference type="Proteomes" id="UP000032141">
    <property type="component" value="Unassembled WGS sequence"/>
</dbReference>
<protein>
    <recommendedName>
        <fullName evidence="3">small monomeric GTPase</fullName>
        <ecNumber evidence="3">3.6.5.2</ecNumber>
    </recommendedName>
</protein>
<proteinExistence type="inferred from homology"/>
<dbReference type="GO" id="GO:0032580">
    <property type="term" value="C:Golgi cisterna membrane"/>
    <property type="evidence" value="ECO:0007669"/>
    <property type="project" value="UniProtKB-SubCell"/>
</dbReference>
<feature type="binding site" evidence="18">
    <location>
        <position position="29"/>
    </location>
    <ligand>
        <name>Mg(2+)</name>
        <dbReference type="ChEBI" id="CHEBI:18420"/>
    </ligand>
</feature>
<evidence type="ECO:0000313" key="24">
    <source>
        <dbReference type="EnsemblPlants" id="Bo00581s010.1"/>
    </source>
</evidence>
<dbReference type="GO" id="GO:0016192">
    <property type="term" value="P:vesicle-mediated transport"/>
    <property type="evidence" value="ECO:0007669"/>
    <property type="project" value="UniProtKB-KW"/>
</dbReference>
<dbReference type="Gramene" id="Bo00581s010.1">
    <property type="protein sequence ID" value="Bo00581s010.1"/>
    <property type="gene ID" value="Bo00581s010"/>
</dbReference>
<evidence type="ECO:0000256" key="16">
    <source>
        <dbReference type="ARBA" id="ARBA00047660"/>
    </source>
</evidence>
<comment type="function">
    <text evidence="17">Small GTPase that cycles between an active GTP-bound and an inactive GDP-bound state and mainly functions in vesicle-mediated endoplasmic reticulum (ER) to Golgi transport. The active GTP-bound form inserts into the endoplasmic reticulum membrane where it recruits the remainder of the coat protein complex II/COPII. The coat protein complex II assembling and polymerizing on endoplasmic reticulum membrane is responsible for both the sorting of cargos and the deformation and budding of membranes into vesicles destined to the Golgi.</text>
</comment>
<feature type="binding site" evidence="19">
    <location>
        <position position="130"/>
    </location>
    <ligand>
        <name>GTP</name>
        <dbReference type="ChEBI" id="CHEBI:37565"/>
    </ligand>
</feature>
<dbReference type="EnsemblPlants" id="Bo00581s010.1">
    <property type="protein sequence ID" value="Bo00581s010.1"/>
    <property type="gene ID" value="Bo00581s010"/>
</dbReference>
<dbReference type="GO" id="GO:0046872">
    <property type="term" value="F:metal ion binding"/>
    <property type="evidence" value="ECO:0007669"/>
    <property type="project" value="UniProtKB-KW"/>
</dbReference>
<evidence type="ECO:0000256" key="3">
    <source>
        <dbReference type="ARBA" id="ARBA00011984"/>
    </source>
</evidence>
<evidence type="ECO:0000256" key="12">
    <source>
        <dbReference type="ARBA" id="ARBA00023034"/>
    </source>
</evidence>
<dbReference type="Pfam" id="PF00025">
    <property type="entry name" value="Arf"/>
    <property type="match status" value="1"/>
</dbReference>
<dbReference type="PROSITE" id="PS51417">
    <property type="entry name" value="ARF"/>
    <property type="match status" value="1"/>
</dbReference>
<dbReference type="GO" id="GO:0005525">
    <property type="term" value="F:GTP binding"/>
    <property type="evidence" value="ECO:0007669"/>
    <property type="project" value="UniProtKB-KW"/>
</dbReference>
<dbReference type="HOGENOM" id="CLU_779275_0_0_1"/>
<keyword evidence="10 22" id="KW-0931">ER-Golgi transport</keyword>
<evidence type="ECO:0000259" key="23">
    <source>
        <dbReference type="Pfam" id="PF24865"/>
    </source>
</evidence>
<evidence type="ECO:0000256" key="14">
    <source>
        <dbReference type="ARBA" id="ARBA00023136"/>
    </source>
</evidence>
<dbReference type="PANTHER" id="PTHR45684">
    <property type="entry name" value="RE74312P"/>
    <property type="match status" value="1"/>
</dbReference>
<dbReference type="Pfam" id="PF24865">
    <property type="entry name" value="DUF7731"/>
    <property type="match status" value="1"/>
</dbReference>
<feature type="binding site" evidence="19">
    <location>
        <position position="30"/>
    </location>
    <ligand>
        <name>GTP</name>
        <dbReference type="ChEBI" id="CHEBI:37565"/>
    </ligand>
</feature>
<keyword evidence="4 22" id="KW-0813">Transport</keyword>
<dbReference type="InterPro" id="IPR006689">
    <property type="entry name" value="Small_GTPase_ARF/SAR"/>
</dbReference>
<dbReference type="GO" id="GO:0003925">
    <property type="term" value="F:G protein activity"/>
    <property type="evidence" value="ECO:0007669"/>
    <property type="project" value="UniProtKB-EC"/>
</dbReference>
<comment type="similarity">
    <text evidence="2 22">Belongs to the small GTPase superfamily. SAR1 family.</text>
</comment>
<evidence type="ECO:0000256" key="17">
    <source>
        <dbReference type="ARBA" id="ARBA00057753"/>
    </source>
</evidence>
<dbReference type="InterPro" id="IPR006687">
    <property type="entry name" value="Small_GTPase_SAR1"/>
</dbReference>
<feature type="binding site" evidence="19">
    <location>
        <position position="34"/>
    </location>
    <ligand>
        <name>GTP</name>
        <dbReference type="ChEBI" id="CHEBI:37565"/>
    </ligand>
</feature>
<dbReference type="PROSITE" id="PS51422">
    <property type="entry name" value="SAR1"/>
    <property type="match status" value="1"/>
</dbReference>
<keyword evidence="11 22" id="KW-0653">Protein transport</keyword>
<feature type="domain" description="DUF7731" evidence="23">
    <location>
        <begin position="232"/>
        <end position="327"/>
    </location>
</feature>
<keyword evidence="8 22" id="KW-0256">Endoplasmic reticulum</keyword>
<evidence type="ECO:0000256" key="11">
    <source>
        <dbReference type="ARBA" id="ARBA00022927"/>
    </source>
</evidence>
<reference evidence="24" key="2">
    <citation type="submission" date="2015-06" db="UniProtKB">
        <authorList>
            <consortium name="EnsemblPlants"/>
        </authorList>
    </citation>
    <scope>IDENTIFICATION</scope>
</reference>
<feature type="binding site" evidence="19">
    <location>
        <position position="132"/>
    </location>
    <ligand>
        <name>GTP</name>
        <dbReference type="ChEBI" id="CHEBI:37565"/>
    </ligand>
</feature>
<dbReference type="PRINTS" id="PR00328">
    <property type="entry name" value="SAR1GTPBP"/>
</dbReference>
<evidence type="ECO:0000256" key="15">
    <source>
        <dbReference type="ARBA" id="ARBA00037843"/>
    </source>
</evidence>
<evidence type="ECO:0000256" key="20">
    <source>
        <dbReference type="PIRSR" id="PIRSR606689-1"/>
    </source>
</evidence>
<sequence length="356" mass="39748">MFLFDWFYGILASLGLWQKEAKILFLGLDNAGKTTLLHMLKDERLVQHQPTQHPTSEELSIGKIKFKAFDLGGHQIARRVWKDYYAKVDAVVYLVDAYDKERFSESKRELDALLSDEALATVPFLILGNKIDIPYAASEDELRYHLGLTNFTTGKGKVTTAGGDSGVRPLEVFMCSIVRKMGYGEGFKWLSHVSVHIFVNSLRFYSSIIPMLDHQPFFCAQGGGVIGGAGILVQRAAFCFNNNLLYRGCNEAFRLNQGGEFKVPPEETDRFCNGPCAAETELVLECINNVMSDFVFYNRATPRDIRNTLRGGCSNSFTRGNFNVGNYAQGLFFGKAEKKLPGFFIGLVLGLAPLIL</sequence>
<keyword evidence="14" id="KW-0472">Membrane</keyword>
<dbReference type="NCBIfam" id="TIGR00231">
    <property type="entry name" value="small_GTP"/>
    <property type="match status" value="1"/>
</dbReference>
<evidence type="ECO:0000256" key="22">
    <source>
        <dbReference type="RuleBase" id="RU003926"/>
    </source>
</evidence>
<feature type="binding site" evidence="21">
    <location>
        <position position="51"/>
    </location>
    <ligand>
        <name>Mg(2+)</name>
        <dbReference type="ChEBI" id="CHEBI:18420"/>
    </ligand>
</feature>
<dbReference type="EC" id="3.6.5.2" evidence="3"/>
<dbReference type="OMA" id="ISHGERP"/>
<evidence type="ECO:0000256" key="13">
    <source>
        <dbReference type="ARBA" id="ARBA00023134"/>
    </source>
</evidence>
<comment type="catalytic activity">
    <reaction evidence="16">
        <text>GTP + H2O = GDP + phosphate + H(+)</text>
        <dbReference type="Rhea" id="RHEA:19669"/>
        <dbReference type="ChEBI" id="CHEBI:15377"/>
        <dbReference type="ChEBI" id="CHEBI:15378"/>
        <dbReference type="ChEBI" id="CHEBI:37565"/>
        <dbReference type="ChEBI" id="CHEBI:43474"/>
        <dbReference type="ChEBI" id="CHEBI:58189"/>
        <dbReference type="EC" id="3.6.5.2"/>
    </reaction>
    <physiologicalReaction direction="left-to-right" evidence="16">
        <dbReference type="Rhea" id="RHEA:19670"/>
    </physiologicalReaction>
</comment>
<dbReference type="FunFam" id="3.40.50.300:FF:000261">
    <property type="entry name" value="GTP-binding protein SAR1A"/>
    <property type="match status" value="1"/>
</dbReference>
<evidence type="ECO:0000256" key="19">
    <source>
        <dbReference type="PIRSR" id="PIRSR606687-2"/>
    </source>
</evidence>
<evidence type="ECO:0000256" key="21">
    <source>
        <dbReference type="PIRSR" id="PIRSR606689-2"/>
    </source>
</evidence>
<feature type="binding site" evidence="20">
    <location>
        <begin position="129"/>
        <end position="132"/>
    </location>
    <ligand>
        <name>GTP</name>
        <dbReference type="ChEBI" id="CHEBI:37565"/>
    </ligand>
</feature>
<dbReference type="AlphaFoldDB" id="A0A0D2ZPZ2"/>
<dbReference type="SMART" id="SM00177">
    <property type="entry name" value="ARF"/>
    <property type="match status" value="1"/>
</dbReference>
<dbReference type="InterPro" id="IPR027417">
    <property type="entry name" value="P-loop_NTPase"/>
</dbReference>
<evidence type="ECO:0000256" key="18">
    <source>
        <dbReference type="PIRSR" id="PIRSR606687-1"/>
    </source>
</evidence>
<evidence type="ECO:0000256" key="4">
    <source>
        <dbReference type="ARBA" id="ARBA00022448"/>
    </source>
</evidence>
<dbReference type="InterPro" id="IPR005225">
    <property type="entry name" value="Small_GTP-bd"/>
</dbReference>
<keyword evidence="7" id="KW-0378">Hydrolase</keyword>
<feature type="binding site" evidence="19">
    <location>
        <position position="35"/>
    </location>
    <ligand>
        <name>GTP</name>
        <dbReference type="ChEBI" id="CHEBI:37565"/>
    </ligand>
</feature>
<keyword evidence="13 20" id="KW-0342">GTP-binding</keyword>
<dbReference type="InterPro" id="IPR056633">
    <property type="entry name" value="DUF7731"/>
</dbReference>
<dbReference type="CDD" id="cd00879">
    <property type="entry name" value="Sar1"/>
    <property type="match status" value="1"/>
</dbReference>
<accession>A0A0D2ZPZ2</accession>
<reference evidence="24" key="1">
    <citation type="journal article" date="2014" name="Genome Biol.">
        <title>Transcriptome and methylome profiling reveals relics of genome dominance in the mesopolyploid Brassica oleracea.</title>
        <authorList>
            <person name="Parkin I.A."/>
            <person name="Koh C."/>
            <person name="Tang H."/>
            <person name="Robinson S.J."/>
            <person name="Kagale S."/>
            <person name="Clarke W.E."/>
            <person name="Town C.D."/>
            <person name="Nixon J."/>
            <person name="Krishnakumar V."/>
            <person name="Bidwell S.L."/>
            <person name="Denoeud F."/>
            <person name="Belcram H."/>
            <person name="Links M.G."/>
            <person name="Just J."/>
            <person name="Clarke C."/>
            <person name="Bender T."/>
            <person name="Huebert T."/>
            <person name="Mason A.S."/>
            <person name="Pires J.C."/>
            <person name="Barker G."/>
            <person name="Moore J."/>
            <person name="Walley P.G."/>
            <person name="Manoli S."/>
            <person name="Batley J."/>
            <person name="Edwards D."/>
            <person name="Nelson M.N."/>
            <person name="Wang X."/>
            <person name="Paterson A.H."/>
            <person name="King G."/>
            <person name="Bancroft I."/>
            <person name="Chalhoub B."/>
            <person name="Sharpe A.G."/>
        </authorList>
    </citation>
    <scope>NUCLEOTIDE SEQUENCE [LARGE SCALE GENOMIC DNA]</scope>
    <source>
        <strain evidence="24">cv. TO1000</strain>
    </source>
</reference>
<feature type="binding site" evidence="19">
    <location>
        <position position="33"/>
    </location>
    <ligand>
        <name>GTP</name>
        <dbReference type="ChEBI" id="CHEBI:37565"/>
    </ligand>
</feature>
<feature type="binding site" evidence="20">
    <location>
        <position position="73"/>
    </location>
    <ligand>
        <name>GTP</name>
        <dbReference type="ChEBI" id="CHEBI:37565"/>
    </ligand>
</feature>
<feature type="binding site" evidence="19">
    <location>
        <position position="178"/>
    </location>
    <ligand>
        <name>GTP</name>
        <dbReference type="ChEBI" id="CHEBI:37565"/>
    </ligand>
</feature>
<keyword evidence="6 19" id="KW-0547">Nucleotide-binding</keyword>
<dbReference type="Gene3D" id="3.40.50.300">
    <property type="entry name" value="P-loop containing nucleotide triphosphate hydrolases"/>
    <property type="match status" value="1"/>
</dbReference>
<feature type="binding site" evidence="20">
    <location>
        <begin position="27"/>
        <end position="34"/>
    </location>
    <ligand>
        <name>GTP</name>
        <dbReference type="ChEBI" id="CHEBI:37565"/>
    </ligand>
</feature>
<keyword evidence="5 18" id="KW-0479">Metal-binding</keyword>
<evidence type="ECO:0000256" key="6">
    <source>
        <dbReference type="ARBA" id="ARBA00022741"/>
    </source>
</evidence>
<evidence type="ECO:0000256" key="10">
    <source>
        <dbReference type="ARBA" id="ARBA00022892"/>
    </source>
</evidence>
<comment type="subcellular location">
    <subcellularLocation>
        <location evidence="1">Endoplasmic reticulum membrane</location>
        <topology evidence="1">Peripheral membrane protein</topology>
    </subcellularLocation>
    <subcellularLocation>
        <location evidence="15">Golgi apparatus</location>
        <location evidence="15">Golgi stack membrane</location>
        <topology evidence="15">Peripheral membrane protein</topology>
    </subcellularLocation>
</comment>
<evidence type="ECO:0000256" key="8">
    <source>
        <dbReference type="ARBA" id="ARBA00022824"/>
    </source>
</evidence>
<organism evidence="24 25">
    <name type="scientific">Brassica oleracea var. oleracea</name>
    <dbReference type="NCBI Taxonomy" id="109376"/>
    <lineage>
        <taxon>Eukaryota</taxon>
        <taxon>Viridiplantae</taxon>
        <taxon>Streptophyta</taxon>
        <taxon>Embryophyta</taxon>
        <taxon>Tracheophyta</taxon>
        <taxon>Spermatophyta</taxon>
        <taxon>Magnoliopsida</taxon>
        <taxon>eudicotyledons</taxon>
        <taxon>Gunneridae</taxon>
        <taxon>Pentapetalae</taxon>
        <taxon>rosids</taxon>
        <taxon>malvids</taxon>
        <taxon>Brassicales</taxon>
        <taxon>Brassicaceae</taxon>
        <taxon>Brassiceae</taxon>
        <taxon>Brassica</taxon>
    </lineage>
</organism>
<dbReference type="SMART" id="SM00178">
    <property type="entry name" value="SAR"/>
    <property type="match status" value="1"/>
</dbReference>
<feature type="binding site" evidence="21">
    <location>
        <position position="34"/>
    </location>
    <ligand>
        <name>Mg(2+)</name>
        <dbReference type="ChEBI" id="CHEBI:18420"/>
    </ligand>
</feature>
<name>A0A0D2ZPZ2_BRAOL</name>
<keyword evidence="9 18" id="KW-0460">Magnesium</keyword>
<evidence type="ECO:0000256" key="5">
    <source>
        <dbReference type="ARBA" id="ARBA00022723"/>
    </source>
</evidence>
<evidence type="ECO:0000256" key="1">
    <source>
        <dbReference type="ARBA" id="ARBA00004406"/>
    </source>
</evidence>
<feature type="binding site" evidence="19">
    <location>
        <position position="177"/>
    </location>
    <ligand>
        <name>GTP</name>
        <dbReference type="ChEBI" id="CHEBI:37565"/>
    </ligand>
</feature>
<evidence type="ECO:0000256" key="9">
    <source>
        <dbReference type="ARBA" id="ARBA00022842"/>
    </source>
</evidence>
<dbReference type="GO" id="GO:0005789">
    <property type="term" value="C:endoplasmic reticulum membrane"/>
    <property type="evidence" value="ECO:0007669"/>
    <property type="project" value="UniProtKB-SubCell"/>
</dbReference>
<feature type="binding site" evidence="19">
    <location>
        <position position="129"/>
    </location>
    <ligand>
        <name>GTP</name>
        <dbReference type="ChEBI" id="CHEBI:37565"/>
    </ligand>
</feature>
<evidence type="ECO:0000313" key="25">
    <source>
        <dbReference type="Proteomes" id="UP000032141"/>
    </source>
</evidence>
<dbReference type="GO" id="GO:0006886">
    <property type="term" value="P:intracellular protein transport"/>
    <property type="evidence" value="ECO:0007669"/>
    <property type="project" value="InterPro"/>
</dbReference>